<evidence type="ECO:0000313" key="3">
    <source>
        <dbReference type="Proteomes" id="UP000663720"/>
    </source>
</evidence>
<organism evidence="2 3">
    <name type="scientific">Desulfonema limicola</name>
    <dbReference type="NCBI Taxonomy" id="45656"/>
    <lineage>
        <taxon>Bacteria</taxon>
        <taxon>Pseudomonadati</taxon>
        <taxon>Thermodesulfobacteriota</taxon>
        <taxon>Desulfobacteria</taxon>
        <taxon>Desulfobacterales</taxon>
        <taxon>Desulfococcaceae</taxon>
        <taxon>Desulfonema</taxon>
    </lineage>
</organism>
<dbReference type="Proteomes" id="UP000663720">
    <property type="component" value="Chromosome"/>
</dbReference>
<evidence type="ECO:0000313" key="2">
    <source>
        <dbReference type="EMBL" id="QTA82776.1"/>
    </source>
</evidence>
<evidence type="ECO:0000256" key="1">
    <source>
        <dbReference type="SAM" id="Coils"/>
    </source>
</evidence>
<reference evidence="2" key="1">
    <citation type="journal article" date="2021" name="Microb. Physiol.">
        <title>Proteogenomic Insights into the Physiology of Marine, Sulfate-Reducing, Filamentous Desulfonema limicola and Desulfonema magnum.</title>
        <authorList>
            <person name="Schnaars V."/>
            <person name="Wohlbrand L."/>
            <person name="Scheve S."/>
            <person name="Hinrichs C."/>
            <person name="Reinhardt R."/>
            <person name="Rabus R."/>
        </authorList>
    </citation>
    <scope>NUCLEOTIDE SEQUENCE</scope>
    <source>
        <strain evidence="2">5ac10</strain>
    </source>
</reference>
<proteinExistence type="predicted"/>
<dbReference type="PANTHER" id="PTHR38733:SF1">
    <property type="entry name" value="TYPE IV METHYL-DIRECTED RESTRICTION ENZYME ECOKMCRBC"/>
    <property type="match status" value="1"/>
</dbReference>
<dbReference type="InterPro" id="IPR019292">
    <property type="entry name" value="McrC"/>
</dbReference>
<dbReference type="KEGG" id="dli:dnl_51590"/>
<keyword evidence="3" id="KW-1185">Reference proteome</keyword>
<protein>
    <submittedName>
        <fullName evidence="2">5-methylcytosine-specific restriction system component, McrBC-like</fullName>
    </submittedName>
</protein>
<gene>
    <name evidence="2" type="ORF">dnl_51590</name>
</gene>
<dbReference type="Pfam" id="PF10117">
    <property type="entry name" value="McrBC"/>
    <property type="match status" value="1"/>
</dbReference>
<sequence length="478" mass="56123">MKNTIYLQDNTRYELSQDGLSKKNSSGYIKVDETYTSDYFRKTLLEISSYLSLDNINALSKDKLIIFGNEFEFNNNQIFINVTGYDKLYIDTGNLIGNITKNNQKINIGSRFGDHFLRFLLSTTEGFLELEDMGTSPSGSSQIWVLIWLWKVLLKKAFLLGVPKSYQKRKKKLSLLRGHFDITQYMKQPYFSGSLPCIYYEHSSNNPVTQLIYLTFSAIDRLPERVLISDISDIKQYINQITIKPKKLYDFFAFDANQIIRNPLFYPYIEIVDLSRKILRFLGADPLIDKDDSIFSGFLFDISMLFEHYIRKLIRTIKGVKITPKLTEKSSDKMNVPVWGQKRYRSLLPDVIFEYEGKKCLIDVKYKRFFPSLGVSREDTNQIITYIARYSSKYKDNLKHFSFVFPCENEQEILFNSKTYQKTSIGSEEFYFKVFFIFVPKLEDVNQENENISIWKNQMNESQNNLKNQIIEFLCQTP</sequence>
<dbReference type="AlphaFoldDB" id="A0A975BCD9"/>
<accession>A0A975BCD9</accession>
<dbReference type="EMBL" id="CP061799">
    <property type="protein sequence ID" value="QTA82776.1"/>
    <property type="molecule type" value="Genomic_DNA"/>
</dbReference>
<keyword evidence="1" id="KW-0175">Coiled coil</keyword>
<feature type="coiled-coil region" evidence="1">
    <location>
        <begin position="445"/>
        <end position="472"/>
    </location>
</feature>
<dbReference type="RefSeq" id="WP_207688665.1">
    <property type="nucleotide sequence ID" value="NZ_CP061799.1"/>
</dbReference>
<name>A0A975BCD9_9BACT</name>
<dbReference type="PANTHER" id="PTHR38733">
    <property type="entry name" value="PROTEIN MCRC"/>
    <property type="match status" value="1"/>
</dbReference>